<dbReference type="AlphaFoldDB" id="A0A6C1KE01"/>
<accession>A0A6C1KE01</accession>
<evidence type="ECO:0000256" key="1">
    <source>
        <dbReference type="SAM" id="MobiDB-lite"/>
    </source>
</evidence>
<dbReference type="GO" id="GO:0003676">
    <property type="term" value="F:nucleic acid binding"/>
    <property type="evidence" value="ECO:0007669"/>
    <property type="project" value="InterPro"/>
</dbReference>
<dbReference type="InterPro" id="IPR002711">
    <property type="entry name" value="HNH"/>
</dbReference>
<keyword evidence="3" id="KW-0255">Endonuclease</keyword>
<evidence type="ECO:0000259" key="2">
    <source>
        <dbReference type="SMART" id="SM00507"/>
    </source>
</evidence>
<dbReference type="CDD" id="cd00085">
    <property type="entry name" value="HNHc"/>
    <property type="match status" value="1"/>
</dbReference>
<evidence type="ECO:0000313" key="3">
    <source>
        <dbReference type="EMBL" id="TLX41767.1"/>
    </source>
</evidence>
<dbReference type="GO" id="GO:0008270">
    <property type="term" value="F:zinc ion binding"/>
    <property type="evidence" value="ECO:0007669"/>
    <property type="project" value="InterPro"/>
</dbReference>
<reference evidence="3 4" key="1">
    <citation type="submission" date="2019-05" db="EMBL/GenBank/DDBJ databases">
        <authorList>
            <person name="Zhou X."/>
        </authorList>
    </citation>
    <scope>NUCLEOTIDE SEQUENCE [LARGE SCALE GENOMIC DNA]</scope>
    <source>
        <strain evidence="3 4">DSM 432</strain>
    </source>
</reference>
<dbReference type="EMBL" id="VAUP01000035">
    <property type="protein sequence ID" value="TLX41767.1"/>
    <property type="molecule type" value="Genomic_DNA"/>
</dbReference>
<dbReference type="RefSeq" id="WP_138400632.1">
    <property type="nucleotide sequence ID" value="NZ_JBAFVI010000005.1"/>
</dbReference>
<feature type="region of interest" description="Disordered" evidence="1">
    <location>
        <begin position="106"/>
        <end position="125"/>
    </location>
</feature>
<dbReference type="OrthoDB" id="5292295at2"/>
<dbReference type="SMART" id="SM00507">
    <property type="entry name" value="HNHc"/>
    <property type="match status" value="1"/>
</dbReference>
<dbReference type="GeneID" id="95775106"/>
<organism evidence="3 4">
    <name type="scientific">Xanthobacter autotrophicus</name>
    <dbReference type="NCBI Taxonomy" id="280"/>
    <lineage>
        <taxon>Bacteria</taxon>
        <taxon>Pseudomonadati</taxon>
        <taxon>Pseudomonadota</taxon>
        <taxon>Alphaproteobacteria</taxon>
        <taxon>Hyphomicrobiales</taxon>
        <taxon>Xanthobacteraceae</taxon>
        <taxon>Xanthobacter</taxon>
    </lineage>
</organism>
<evidence type="ECO:0000313" key="4">
    <source>
        <dbReference type="Proteomes" id="UP000305131"/>
    </source>
</evidence>
<gene>
    <name evidence="3" type="ORF">FBQ73_16755</name>
</gene>
<keyword evidence="3" id="KW-0378">Hydrolase</keyword>
<dbReference type="Proteomes" id="UP000305131">
    <property type="component" value="Unassembled WGS sequence"/>
</dbReference>
<protein>
    <submittedName>
        <fullName evidence="3">HNH endonuclease</fullName>
    </submittedName>
</protein>
<feature type="domain" description="HNH nuclease" evidence="2">
    <location>
        <begin position="54"/>
        <end position="105"/>
    </location>
</feature>
<dbReference type="Pfam" id="PF01844">
    <property type="entry name" value="HNH"/>
    <property type="match status" value="1"/>
</dbReference>
<dbReference type="InterPro" id="IPR003615">
    <property type="entry name" value="HNH_nuc"/>
</dbReference>
<dbReference type="GO" id="GO:0004519">
    <property type="term" value="F:endonuclease activity"/>
    <property type="evidence" value="ECO:0007669"/>
    <property type="project" value="UniProtKB-KW"/>
</dbReference>
<keyword evidence="3" id="KW-0540">Nuclease</keyword>
<sequence>MPFHAPYICGCGKKVPHGVKCECAIKRKRDYDRYYDARRPTSSQRGYTDKWRAASKAFLAEPGHQTCVSCGKPATMVDHRIPAKGDMALFWDKSNWQPMCGRCNRSKNARHEGGFGHPVRTPGGR</sequence>
<proteinExistence type="predicted"/>
<dbReference type="Gene3D" id="1.10.30.50">
    <property type="match status" value="1"/>
</dbReference>
<name>A0A6C1KE01_XANAU</name>
<comment type="caution">
    <text evidence="3">The sequence shown here is derived from an EMBL/GenBank/DDBJ whole genome shotgun (WGS) entry which is preliminary data.</text>
</comment>